<accession>A0A6A6Y4Y9</accession>
<dbReference type="Proteomes" id="UP000504636">
    <property type="component" value="Unplaced"/>
</dbReference>
<proteinExistence type="predicted"/>
<keyword evidence="4" id="KW-1185">Reference proteome</keyword>
<keyword evidence="2" id="KW-0812">Transmembrane</keyword>
<name>A0A6A6Y4Y9_9PEZI</name>
<feature type="compositionally biased region" description="Polar residues" evidence="1">
    <location>
        <begin position="34"/>
        <end position="44"/>
    </location>
</feature>
<evidence type="ECO:0000313" key="5">
    <source>
        <dbReference type="RefSeq" id="XP_033570259.1"/>
    </source>
</evidence>
<dbReference type="RefSeq" id="XP_033570259.1">
    <property type="nucleotide sequence ID" value="XM_033712964.1"/>
</dbReference>
<keyword evidence="2" id="KW-0472">Membrane</keyword>
<feature type="compositionally biased region" description="Polar residues" evidence="1">
    <location>
        <begin position="79"/>
        <end position="96"/>
    </location>
</feature>
<dbReference type="AlphaFoldDB" id="A0A6A6Y4Y9"/>
<evidence type="ECO:0000313" key="4">
    <source>
        <dbReference type="Proteomes" id="UP000504636"/>
    </source>
</evidence>
<evidence type="ECO:0000313" key="3">
    <source>
        <dbReference type="EMBL" id="KAF2803295.1"/>
    </source>
</evidence>
<dbReference type="GeneID" id="54453857"/>
<keyword evidence="2" id="KW-1133">Transmembrane helix</keyword>
<reference evidence="5" key="3">
    <citation type="submission" date="2025-04" db="UniProtKB">
        <authorList>
            <consortium name="RefSeq"/>
        </authorList>
    </citation>
    <scope>IDENTIFICATION</scope>
    <source>
        <strain evidence="5">CBS 304.34</strain>
    </source>
</reference>
<evidence type="ECO:0000256" key="2">
    <source>
        <dbReference type="SAM" id="Phobius"/>
    </source>
</evidence>
<feature type="region of interest" description="Disordered" evidence="1">
    <location>
        <begin position="33"/>
        <end position="114"/>
    </location>
</feature>
<sequence>MMHAVTMILRAVTMATGFFIGIAGMYQVPEPQISRPQPTAQLRSSLGPRISPWGPSVEKPGNKAPTEAALDAAKEKAMNDTSENAFSPPLLQQSRASPDPEPFANRSNVFVGSL</sequence>
<feature type="compositionally biased region" description="Polar residues" evidence="1">
    <location>
        <begin position="105"/>
        <end position="114"/>
    </location>
</feature>
<organism evidence="3">
    <name type="scientific">Mytilinidion resinicola</name>
    <dbReference type="NCBI Taxonomy" id="574789"/>
    <lineage>
        <taxon>Eukaryota</taxon>
        <taxon>Fungi</taxon>
        <taxon>Dikarya</taxon>
        <taxon>Ascomycota</taxon>
        <taxon>Pezizomycotina</taxon>
        <taxon>Dothideomycetes</taxon>
        <taxon>Pleosporomycetidae</taxon>
        <taxon>Mytilinidiales</taxon>
        <taxon>Mytilinidiaceae</taxon>
        <taxon>Mytilinidion</taxon>
    </lineage>
</organism>
<gene>
    <name evidence="3 5" type="ORF">BDZ99DRAFT_170415</name>
</gene>
<reference evidence="3 5" key="1">
    <citation type="journal article" date="2020" name="Stud. Mycol.">
        <title>101 Dothideomycetes genomes: a test case for predicting lifestyles and emergence of pathogens.</title>
        <authorList>
            <person name="Haridas S."/>
            <person name="Albert R."/>
            <person name="Binder M."/>
            <person name="Bloem J."/>
            <person name="Labutti K."/>
            <person name="Salamov A."/>
            <person name="Andreopoulos B."/>
            <person name="Baker S."/>
            <person name="Barry K."/>
            <person name="Bills G."/>
            <person name="Bluhm B."/>
            <person name="Cannon C."/>
            <person name="Castanera R."/>
            <person name="Culley D."/>
            <person name="Daum C."/>
            <person name="Ezra D."/>
            <person name="Gonzalez J."/>
            <person name="Henrissat B."/>
            <person name="Kuo A."/>
            <person name="Liang C."/>
            <person name="Lipzen A."/>
            <person name="Lutzoni F."/>
            <person name="Magnuson J."/>
            <person name="Mondo S."/>
            <person name="Nolan M."/>
            <person name="Ohm R."/>
            <person name="Pangilinan J."/>
            <person name="Park H.-J."/>
            <person name="Ramirez L."/>
            <person name="Alfaro M."/>
            <person name="Sun H."/>
            <person name="Tritt A."/>
            <person name="Yoshinaga Y."/>
            <person name="Zwiers L.-H."/>
            <person name="Turgeon B."/>
            <person name="Goodwin S."/>
            <person name="Spatafora J."/>
            <person name="Crous P."/>
            <person name="Grigoriev I."/>
        </authorList>
    </citation>
    <scope>NUCLEOTIDE SEQUENCE</scope>
    <source>
        <strain evidence="3 5">CBS 304.34</strain>
    </source>
</reference>
<feature type="transmembrane region" description="Helical" evidence="2">
    <location>
        <begin position="7"/>
        <end position="26"/>
    </location>
</feature>
<reference evidence="5" key="2">
    <citation type="submission" date="2020-04" db="EMBL/GenBank/DDBJ databases">
        <authorList>
            <consortium name="NCBI Genome Project"/>
        </authorList>
    </citation>
    <scope>NUCLEOTIDE SEQUENCE</scope>
    <source>
        <strain evidence="5">CBS 304.34</strain>
    </source>
</reference>
<evidence type="ECO:0000256" key="1">
    <source>
        <dbReference type="SAM" id="MobiDB-lite"/>
    </source>
</evidence>
<protein>
    <submittedName>
        <fullName evidence="3 5">Uncharacterized protein</fullName>
    </submittedName>
</protein>
<dbReference type="EMBL" id="MU003718">
    <property type="protein sequence ID" value="KAF2803295.1"/>
    <property type="molecule type" value="Genomic_DNA"/>
</dbReference>